<feature type="domain" description="Pycsar effector protein" evidence="9">
    <location>
        <begin position="9"/>
        <end position="159"/>
    </location>
</feature>
<comment type="subcellular location">
    <subcellularLocation>
        <location evidence="1">Cell membrane</location>
    </subcellularLocation>
</comment>
<organism evidence="10 11">
    <name type="scientific">Streptomyces rimosus subsp. rimosus (strain ATCC 10970 / DSM 40260 / JCM 4667 / NRRL 2234)</name>
    <dbReference type="NCBI Taxonomy" id="1265868"/>
    <lineage>
        <taxon>Bacteria</taxon>
        <taxon>Bacillati</taxon>
        <taxon>Actinomycetota</taxon>
        <taxon>Actinomycetes</taxon>
        <taxon>Kitasatosporales</taxon>
        <taxon>Streptomycetaceae</taxon>
        <taxon>Streptomyces</taxon>
    </lineage>
</organism>
<dbReference type="Pfam" id="PF18967">
    <property type="entry name" value="PycTM"/>
    <property type="match status" value="1"/>
</dbReference>
<evidence type="ECO:0000256" key="8">
    <source>
        <dbReference type="SAM" id="Phobius"/>
    </source>
</evidence>
<evidence type="ECO:0000256" key="6">
    <source>
        <dbReference type="ARBA" id="ARBA00023118"/>
    </source>
</evidence>
<dbReference type="EMBL" id="CP048261">
    <property type="protein sequence ID" value="QST82024.1"/>
    <property type="molecule type" value="Genomic_DNA"/>
</dbReference>
<reference evidence="10" key="2">
    <citation type="submission" date="2020-01" db="EMBL/GenBank/DDBJ databases">
        <authorList>
            <person name="Algora L."/>
            <person name="Schniete J.K."/>
            <person name="MacFadyen A."/>
            <person name="Hoskisson P.A."/>
            <person name="Hunter I.S."/>
            <person name="Herron P.R."/>
        </authorList>
    </citation>
    <scope>NUCLEOTIDE SEQUENCE</scope>
    <source>
        <strain evidence="10">ATCC 10970</strain>
    </source>
</reference>
<evidence type="ECO:0000256" key="5">
    <source>
        <dbReference type="ARBA" id="ARBA00022989"/>
    </source>
</evidence>
<dbReference type="GO" id="GO:0000166">
    <property type="term" value="F:nucleotide binding"/>
    <property type="evidence" value="ECO:0007669"/>
    <property type="project" value="UniProtKB-KW"/>
</dbReference>
<sequence length="161" mass="16864">MAADPLETAWKIQAALADWTGKADTKASIALSVQSTVLALVGVLAASGTTTRSTPGQVLLWAGGFILLCGALLAAAAVAPNLRLERRGPDPDDDYLYFGHLRHFEPEGLERALRSGATLSALSRQIVVMSQIAWTKHRRVQLSFLLAVLGCAALGASAAVG</sequence>
<keyword evidence="6" id="KW-0051">Antiviral defense</keyword>
<dbReference type="AlphaFoldDB" id="A0A8A1UTV8"/>
<evidence type="ECO:0000259" key="9">
    <source>
        <dbReference type="Pfam" id="PF18967"/>
    </source>
</evidence>
<feature type="transmembrane region" description="Helical" evidence="8">
    <location>
        <begin position="27"/>
        <end position="46"/>
    </location>
</feature>
<evidence type="ECO:0000256" key="3">
    <source>
        <dbReference type="ARBA" id="ARBA00022692"/>
    </source>
</evidence>
<evidence type="ECO:0000256" key="2">
    <source>
        <dbReference type="ARBA" id="ARBA00022475"/>
    </source>
</evidence>
<dbReference type="InterPro" id="IPR043760">
    <property type="entry name" value="PycTM_dom"/>
</dbReference>
<dbReference type="RefSeq" id="WP_129820763.1">
    <property type="nucleotide sequence ID" value="NZ_CP048261.1"/>
</dbReference>
<evidence type="ECO:0000313" key="11">
    <source>
        <dbReference type="Proteomes" id="UP000011074"/>
    </source>
</evidence>
<gene>
    <name evidence="10" type="ORF">SRIM_019300</name>
</gene>
<dbReference type="Proteomes" id="UP000011074">
    <property type="component" value="Chromosome"/>
</dbReference>
<name>A0A8A1UTV8_STRR1</name>
<evidence type="ECO:0000313" key="10">
    <source>
        <dbReference type="EMBL" id="QST82024.1"/>
    </source>
</evidence>
<keyword evidence="7 8" id="KW-0472">Membrane</keyword>
<accession>A0A8A1UTV8</accession>
<evidence type="ECO:0000256" key="4">
    <source>
        <dbReference type="ARBA" id="ARBA00022741"/>
    </source>
</evidence>
<keyword evidence="2" id="KW-1003">Cell membrane</keyword>
<reference evidence="10" key="1">
    <citation type="submission" date="2012-12" db="EMBL/GenBank/DDBJ databases">
        <authorList>
            <person name="Pethick F.E."/>
            <person name="MacFadyen A.C."/>
            <person name="Tang Z."/>
            <person name="Sangal V."/>
            <person name="Tze-Tze L."/>
            <person name="Chu J."/>
            <person name="Guo M."/>
            <person name="Kirby R."/>
            <person name="Hoskisson P.A."/>
            <person name="Herron P.R."/>
            <person name="Hunter I.S."/>
        </authorList>
    </citation>
    <scope>NUCLEOTIDE SEQUENCE</scope>
    <source>
        <strain evidence="10">ATCC 10970</strain>
    </source>
</reference>
<feature type="transmembrane region" description="Helical" evidence="8">
    <location>
        <begin position="142"/>
        <end position="160"/>
    </location>
</feature>
<evidence type="ECO:0000256" key="7">
    <source>
        <dbReference type="ARBA" id="ARBA00023136"/>
    </source>
</evidence>
<dbReference type="GeneID" id="66856145"/>
<dbReference type="GO" id="GO:0005886">
    <property type="term" value="C:plasma membrane"/>
    <property type="evidence" value="ECO:0007669"/>
    <property type="project" value="UniProtKB-SubCell"/>
</dbReference>
<keyword evidence="5 8" id="KW-1133">Transmembrane helix</keyword>
<keyword evidence="4" id="KW-0547">Nucleotide-binding</keyword>
<feature type="transmembrane region" description="Helical" evidence="8">
    <location>
        <begin position="58"/>
        <end position="79"/>
    </location>
</feature>
<proteinExistence type="predicted"/>
<reference evidence="10" key="3">
    <citation type="journal article" date="2021" name="bioRxiv">
        <title>Bilateral symmetry of linear streptomycete chromosomes.</title>
        <authorList>
            <person name="Algora-Gallardo L."/>
            <person name="Schniete J.K."/>
            <person name="Mark D.R."/>
            <person name="Hunter I.S."/>
            <person name="Herron P.R."/>
        </authorList>
    </citation>
    <scope>NUCLEOTIDE SEQUENCE</scope>
    <source>
        <strain evidence="10">ATCC 10970</strain>
    </source>
</reference>
<dbReference type="GO" id="GO:0051607">
    <property type="term" value="P:defense response to virus"/>
    <property type="evidence" value="ECO:0007669"/>
    <property type="project" value="UniProtKB-KW"/>
</dbReference>
<keyword evidence="3 8" id="KW-0812">Transmembrane</keyword>
<evidence type="ECO:0000256" key="1">
    <source>
        <dbReference type="ARBA" id="ARBA00004236"/>
    </source>
</evidence>
<protein>
    <recommendedName>
        <fullName evidence="9">Pycsar effector protein domain-containing protein</fullName>
    </recommendedName>
</protein>